<keyword evidence="3" id="KW-1185">Reference proteome</keyword>
<dbReference type="Pfam" id="PF01790">
    <property type="entry name" value="LGT"/>
    <property type="match status" value="1"/>
</dbReference>
<feature type="transmembrane region" description="Helical" evidence="1">
    <location>
        <begin position="33"/>
        <end position="54"/>
    </location>
</feature>
<keyword evidence="1" id="KW-0472">Membrane</keyword>
<sequence>MPAYRLFALTGVGLGLLVGLVQAARLEVPFRAVLLVAVFGVLGSLAVLTVRAVSGSADWVWHEHEAVVLIAAAGVGLARGDLAPILDVTATGLLVVLGVGRIGCLLAGCCHGRPVSRTRLAVRYSRRHADAGFPGRLVGVALAPVQTIEAIGALLVAVAALTAAGAPPGAIVVAAIGARAGLRAGLEPWRDRPGRRPPAPSTPQLWAAATALVLVTLGAAGLLPIGPWSLVPALVPMLVLVLAGVRAIRSTGPSPAHRRAGIR</sequence>
<evidence type="ECO:0000313" key="3">
    <source>
        <dbReference type="Proteomes" id="UP001501490"/>
    </source>
</evidence>
<keyword evidence="1" id="KW-1133">Transmembrane helix</keyword>
<feature type="transmembrane region" description="Helical" evidence="1">
    <location>
        <begin position="92"/>
        <end position="116"/>
    </location>
</feature>
<keyword evidence="1" id="KW-0812">Transmembrane</keyword>
<name>A0ABP6ZQ47_9ACTN</name>
<dbReference type="Proteomes" id="UP001501490">
    <property type="component" value="Unassembled WGS sequence"/>
</dbReference>
<feature type="transmembrane region" description="Helical" evidence="1">
    <location>
        <begin position="137"/>
        <end position="160"/>
    </location>
</feature>
<accession>A0ABP6ZQ47</accession>
<feature type="transmembrane region" description="Helical" evidence="1">
    <location>
        <begin position="229"/>
        <end position="248"/>
    </location>
</feature>
<gene>
    <name evidence="2" type="ORF">GCM10022236_13980</name>
</gene>
<proteinExistence type="predicted"/>
<dbReference type="InterPro" id="IPR001640">
    <property type="entry name" value="Lgt"/>
</dbReference>
<evidence type="ECO:0000256" key="1">
    <source>
        <dbReference type="SAM" id="Phobius"/>
    </source>
</evidence>
<reference evidence="3" key="1">
    <citation type="journal article" date="2019" name="Int. J. Syst. Evol. Microbiol.">
        <title>The Global Catalogue of Microorganisms (GCM) 10K type strain sequencing project: providing services to taxonomists for standard genome sequencing and annotation.</title>
        <authorList>
            <consortium name="The Broad Institute Genomics Platform"/>
            <consortium name="The Broad Institute Genome Sequencing Center for Infectious Disease"/>
            <person name="Wu L."/>
            <person name="Ma J."/>
        </authorList>
    </citation>
    <scope>NUCLEOTIDE SEQUENCE [LARGE SCALE GENOMIC DNA]</scope>
    <source>
        <strain evidence="3">JCM 16929</strain>
    </source>
</reference>
<protein>
    <submittedName>
        <fullName evidence="2">Uncharacterized protein</fullName>
    </submittedName>
</protein>
<comment type="caution">
    <text evidence="2">The sequence shown here is derived from an EMBL/GenBank/DDBJ whole genome shotgun (WGS) entry which is preliminary data.</text>
</comment>
<dbReference type="EMBL" id="BAABAB010000009">
    <property type="protein sequence ID" value="GAA3613311.1"/>
    <property type="molecule type" value="Genomic_DNA"/>
</dbReference>
<feature type="transmembrane region" description="Helical" evidence="1">
    <location>
        <begin position="205"/>
        <end position="223"/>
    </location>
</feature>
<evidence type="ECO:0000313" key="2">
    <source>
        <dbReference type="EMBL" id="GAA3613311.1"/>
    </source>
</evidence>
<organism evidence="2 3">
    <name type="scientific">Microlunatus ginsengisoli</name>
    <dbReference type="NCBI Taxonomy" id="363863"/>
    <lineage>
        <taxon>Bacteria</taxon>
        <taxon>Bacillati</taxon>
        <taxon>Actinomycetota</taxon>
        <taxon>Actinomycetes</taxon>
        <taxon>Propionibacteriales</taxon>
        <taxon>Propionibacteriaceae</taxon>
        <taxon>Microlunatus</taxon>
    </lineage>
</organism>
<feature type="transmembrane region" description="Helical" evidence="1">
    <location>
        <begin position="166"/>
        <end position="184"/>
    </location>
</feature>